<protein>
    <recommendedName>
        <fullName evidence="4">Bacteriocin-protection protein</fullName>
    </recommendedName>
</protein>
<dbReference type="Proteomes" id="UP000799441">
    <property type="component" value="Unassembled WGS sequence"/>
</dbReference>
<name>A0A9P4Q2V4_9PEZI</name>
<evidence type="ECO:0000256" key="1">
    <source>
        <dbReference type="SAM" id="MobiDB-lite"/>
    </source>
</evidence>
<sequence>MPVELPELIVADASDWAKWLIGNGTASKGVWLSLAKKGTTTPTSLTYPQALDEALCHGWIDGQALKGDECTYQQRFTPRAVESAWSKRNVGIVARLDEEGRMRPAGRAAVEAAQADGRWERAYAGSSTAEPPEEFMSSIAGIPKAQATWNTLNKQNRYLIYYRLASLKTVAGREKRMQAFVDMLAQGNTPLPQKQAGIAGRNRPLTPLPAGTIEPPRRSSRTVRSSLREQSHK</sequence>
<evidence type="ECO:0008006" key="4">
    <source>
        <dbReference type="Google" id="ProtNLM"/>
    </source>
</evidence>
<evidence type="ECO:0000313" key="2">
    <source>
        <dbReference type="EMBL" id="KAF2717356.1"/>
    </source>
</evidence>
<dbReference type="OrthoDB" id="10263401at2759"/>
<feature type="region of interest" description="Disordered" evidence="1">
    <location>
        <begin position="191"/>
        <end position="233"/>
    </location>
</feature>
<evidence type="ECO:0000313" key="3">
    <source>
        <dbReference type="Proteomes" id="UP000799441"/>
    </source>
</evidence>
<reference evidence="2" key="1">
    <citation type="journal article" date="2020" name="Stud. Mycol.">
        <title>101 Dothideomycetes genomes: a test case for predicting lifestyles and emergence of pathogens.</title>
        <authorList>
            <person name="Haridas S."/>
            <person name="Albert R."/>
            <person name="Binder M."/>
            <person name="Bloem J."/>
            <person name="Labutti K."/>
            <person name="Salamov A."/>
            <person name="Andreopoulos B."/>
            <person name="Baker S."/>
            <person name="Barry K."/>
            <person name="Bills G."/>
            <person name="Bluhm B."/>
            <person name="Cannon C."/>
            <person name="Castanera R."/>
            <person name="Culley D."/>
            <person name="Daum C."/>
            <person name="Ezra D."/>
            <person name="Gonzalez J."/>
            <person name="Henrissat B."/>
            <person name="Kuo A."/>
            <person name="Liang C."/>
            <person name="Lipzen A."/>
            <person name="Lutzoni F."/>
            <person name="Magnuson J."/>
            <person name="Mondo S."/>
            <person name="Nolan M."/>
            <person name="Ohm R."/>
            <person name="Pangilinan J."/>
            <person name="Park H.-J."/>
            <person name="Ramirez L."/>
            <person name="Alfaro M."/>
            <person name="Sun H."/>
            <person name="Tritt A."/>
            <person name="Yoshinaga Y."/>
            <person name="Zwiers L.-H."/>
            <person name="Turgeon B."/>
            <person name="Goodwin S."/>
            <person name="Spatafora J."/>
            <person name="Crous P."/>
            <person name="Grigoriev I."/>
        </authorList>
    </citation>
    <scope>NUCLEOTIDE SEQUENCE</scope>
    <source>
        <strain evidence="2">CBS 116435</strain>
    </source>
</reference>
<accession>A0A9P4Q2V4</accession>
<dbReference type="AlphaFoldDB" id="A0A9P4Q2V4"/>
<dbReference type="EMBL" id="MU003846">
    <property type="protein sequence ID" value="KAF2717356.1"/>
    <property type="molecule type" value="Genomic_DNA"/>
</dbReference>
<gene>
    <name evidence="2" type="ORF">K431DRAFT_159841</name>
</gene>
<organism evidence="2 3">
    <name type="scientific">Polychaeton citri CBS 116435</name>
    <dbReference type="NCBI Taxonomy" id="1314669"/>
    <lineage>
        <taxon>Eukaryota</taxon>
        <taxon>Fungi</taxon>
        <taxon>Dikarya</taxon>
        <taxon>Ascomycota</taxon>
        <taxon>Pezizomycotina</taxon>
        <taxon>Dothideomycetes</taxon>
        <taxon>Dothideomycetidae</taxon>
        <taxon>Capnodiales</taxon>
        <taxon>Capnodiaceae</taxon>
        <taxon>Polychaeton</taxon>
    </lineage>
</organism>
<keyword evidence="3" id="KW-1185">Reference proteome</keyword>
<proteinExistence type="predicted"/>
<dbReference type="Pfam" id="PF13376">
    <property type="entry name" value="OmdA"/>
    <property type="match status" value="1"/>
</dbReference>
<comment type="caution">
    <text evidence="2">The sequence shown here is derived from an EMBL/GenBank/DDBJ whole genome shotgun (WGS) entry which is preliminary data.</text>
</comment>